<dbReference type="SUPFAM" id="SSF46955">
    <property type="entry name" value="Putative DNA-binding domain"/>
    <property type="match status" value="1"/>
</dbReference>
<sequence length="123" mass="13520">MNDHQADEVTIPREFAVWVVKYCLSTLPRHVRDGASLPADVGHALTELHRATLDPVPQTEPEHARSETMVTTTEMAVILGCSTRYIRRLAGQGRLPARKIGGQWMISGDVDDDTGQGNSRDVA</sequence>
<reference evidence="3" key="1">
    <citation type="submission" date="2016-02" db="EMBL/GenBank/DDBJ databases">
        <authorList>
            <person name="Wibberg D."/>
        </authorList>
    </citation>
    <scope>NUCLEOTIDE SEQUENCE [LARGE SCALE GENOMIC DNA]</scope>
</reference>
<dbReference type="NCBIfam" id="TIGR01764">
    <property type="entry name" value="excise"/>
    <property type="match status" value="1"/>
</dbReference>
<dbReference type="InterPro" id="IPR010093">
    <property type="entry name" value="SinI_DNA-bd"/>
</dbReference>
<dbReference type="GO" id="GO:0003677">
    <property type="term" value="F:DNA binding"/>
    <property type="evidence" value="ECO:0007669"/>
    <property type="project" value="InterPro"/>
</dbReference>
<dbReference type="InterPro" id="IPR041657">
    <property type="entry name" value="HTH_17"/>
</dbReference>
<protein>
    <recommendedName>
        <fullName evidence="1">Helix-turn-helix domain-containing protein</fullName>
    </recommendedName>
</protein>
<name>A0A1C3NW56_9ACTN</name>
<proteinExistence type="predicted"/>
<dbReference type="Pfam" id="PF12728">
    <property type="entry name" value="HTH_17"/>
    <property type="match status" value="1"/>
</dbReference>
<keyword evidence="3" id="KW-1185">Reference proteome</keyword>
<dbReference type="EMBL" id="FLUV01000708">
    <property type="protein sequence ID" value="SBW20438.1"/>
    <property type="molecule type" value="Genomic_DNA"/>
</dbReference>
<evidence type="ECO:0000313" key="2">
    <source>
        <dbReference type="EMBL" id="SBW20438.1"/>
    </source>
</evidence>
<dbReference type="AlphaFoldDB" id="A0A1C3NW56"/>
<dbReference type="InterPro" id="IPR009061">
    <property type="entry name" value="DNA-bd_dom_put_sf"/>
</dbReference>
<gene>
    <name evidence="2" type="ORF">FDG2_1691</name>
</gene>
<organism evidence="2 3">
    <name type="scientific">Candidatus Protofrankia californiensis</name>
    <dbReference type="NCBI Taxonomy" id="1839754"/>
    <lineage>
        <taxon>Bacteria</taxon>
        <taxon>Bacillati</taxon>
        <taxon>Actinomycetota</taxon>
        <taxon>Actinomycetes</taxon>
        <taxon>Frankiales</taxon>
        <taxon>Frankiaceae</taxon>
        <taxon>Protofrankia</taxon>
    </lineage>
</organism>
<evidence type="ECO:0000313" key="3">
    <source>
        <dbReference type="Proteomes" id="UP000199013"/>
    </source>
</evidence>
<feature type="domain" description="Helix-turn-helix" evidence="1">
    <location>
        <begin position="70"/>
        <end position="108"/>
    </location>
</feature>
<evidence type="ECO:0000259" key="1">
    <source>
        <dbReference type="Pfam" id="PF12728"/>
    </source>
</evidence>
<accession>A0A1C3NW56</accession>
<dbReference type="Proteomes" id="UP000199013">
    <property type="component" value="Unassembled WGS sequence"/>
</dbReference>